<comment type="caution">
    <text evidence="6">The sequence shown here is derived from an EMBL/GenBank/DDBJ whole genome shotgun (WGS) entry which is preliminary data.</text>
</comment>
<gene>
    <name evidence="6" type="ORF">BU112_05800</name>
</gene>
<feature type="binding site" evidence="5">
    <location>
        <position position="92"/>
    </location>
    <ligand>
        <name>spermidine</name>
        <dbReference type="ChEBI" id="CHEBI:57834"/>
    </ligand>
</feature>
<dbReference type="OrthoDB" id="9769319at2"/>
<evidence type="ECO:0000256" key="5">
    <source>
        <dbReference type="PIRSR" id="PIRSR019574-1"/>
    </source>
</evidence>
<keyword evidence="7" id="KW-1185">Reference proteome</keyword>
<dbReference type="SUPFAM" id="SSF53850">
    <property type="entry name" value="Periplasmic binding protein-like II"/>
    <property type="match status" value="1"/>
</dbReference>
<protein>
    <submittedName>
        <fullName evidence="6">Spermidine/putrescine ABC transporter substrate-binding protein</fullName>
    </submittedName>
</protein>
<reference evidence="6 7" key="1">
    <citation type="journal article" date="2016" name="Front. Microbiol.">
        <title>Comprehensive Phylogenetic Analysis of Bovine Non-aureus Staphylococci Species Based on Whole-Genome Sequencing.</title>
        <authorList>
            <person name="Naushad S."/>
            <person name="Barkema H.W."/>
            <person name="Luby C."/>
            <person name="Condas L.A."/>
            <person name="Nobrega D.B."/>
            <person name="Carson D.A."/>
            <person name="De Buck J."/>
        </authorList>
    </citation>
    <scope>NUCLEOTIDE SEQUENCE [LARGE SCALE GENOMIC DNA]</scope>
    <source>
        <strain evidence="6 7">SNUC 4554</strain>
    </source>
</reference>
<dbReference type="InterPro" id="IPR001188">
    <property type="entry name" value="Sperm_putr-bd"/>
</dbReference>
<dbReference type="PRINTS" id="PR00909">
    <property type="entry name" value="SPERMDNBNDNG"/>
</dbReference>
<evidence type="ECO:0000313" key="7">
    <source>
        <dbReference type="Proteomes" id="UP000286317"/>
    </source>
</evidence>
<dbReference type="GO" id="GO:0019808">
    <property type="term" value="F:polyamine binding"/>
    <property type="evidence" value="ECO:0007669"/>
    <property type="project" value="InterPro"/>
</dbReference>
<keyword evidence="2" id="KW-0813">Transport</keyword>
<dbReference type="EMBL" id="QXUF01000029">
    <property type="protein sequence ID" value="RIN01430.1"/>
    <property type="molecule type" value="Genomic_DNA"/>
</dbReference>
<evidence type="ECO:0000256" key="2">
    <source>
        <dbReference type="ARBA" id="ARBA00022448"/>
    </source>
</evidence>
<evidence type="ECO:0000256" key="4">
    <source>
        <dbReference type="ARBA" id="ARBA00022764"/>
    </source>
</evidence>
<sequence length="357" mass="41222">MKRFLQLIIVSVVVGLICLFISHKFTAKDHSKNGEKIYVYNWGEYIDPSLIKKFQKETGIEVIYETFDSNEAMEAKIRNGGTHYDVAFPSEYTVQKLKRQNMLLPINHDNVPNIKNLDPDYMNMSFDKNNRYSLPYFFGTVGIIYNKKAYPNDNFNSWNQLYNKKYNNDILLVDGAREVIGLALNKLGYSLNDKNSQHLEKAERDLRHLGPNVKGVVGDEITMMLEQHEANIAVVWSGVAAPMVQGSDEFDYVVPKEGSNLWFDNMVIPKTAQNKAGAYKFMNFLLDAQNSKQNTEWVGYATPNKAARHLLPDEVKNDERFYPSQESQENLEVYRDLGKETLSEYNERFLNFKMSLK</sequence>
<dbReference type="PANTHER" id="PTHR30222:SF17">
    <property type="entry name" value="SPERMIDINE_PUTRESCINE-BINDING PERIPLASMIC PROTEIN"/>
    <property type="match status" value="1"/>
</dbReference>
<evidence type="ECO:0000256" key="3">
    <source>
        <dbReference type="ARBA" id="ARBA00022729"/>
    </source>
</evidence>
<dbReference type="InterPro" id="IPR006059">
    <property type="entry name" value="SBP"/>
</dbReference>
<proteinExistence type="predicted"/>
<keyword evidence="3" id="KW-0732">Signal</keyword>
<dbReference type="GO" id="GO:0015846">
    <property type="term" value="P:polyamine transport"/>
    <property type="evidence" value="ECO:0007669"/>
    <property type="project" value="InterPro"/>
</dbReference>
<organism evidence="6 7">
    <name type="scientific">Staphylococcus shinii</name>
    <dbReference type="NCBI Taxonomy" id="2912228"/>
    <lineage>
        <taxon>Bacteria</taxon>
        <taxon>Bacillati</taxon>
        <taxon>Bacillota</taxon>
        <taxon>Bacilli</taxon>
        <taxon>Bacillales</taxon>
        <taxon>Staphylococcaceae</taxon>
        <taxon>Staphylococcus</taxon>
    </lineage>
</organism>
<dbReference type="PANTHER" id="PTHR30222">
    <property type="entry name" value="SPERMIDINE/PUTRESCINE-BINDING PERIPLASMIC PROTEIN"/>
    <property type="match status" value="1"/>
</dbReference>
<dbReference type="GO" id="GO:0042597">
    <property type="term" value="C:periplasmic space"/>
    <property type="evidence" value="ECO:0007669"/>
    <property type="project" value="UniProtKB-SubCell"/>
</dbReference>
<dbReference type="AlphaFoldDB" id="A0A418IGD2"/>
<evidence type="ECO:0000256" key="1">
    <source>
        <dbReference type="ARBA" id="ARBA00004418"/>
    </source>
</evidence>
<feature type="binding site" evidence="5">
    <location>
        <position position="44"/>
    </location>
    <ligand>
        <name>spermidine</name>
        <dbReference type="ChEBI" id="CHEBI:57834"/>
    </ligand>
</feature>
<dbReference type="Proteomes" id="UP000286317">
    <property type="component" value="Unassembled WGS sequence"/>
</dbReference>
<accession>A0A418IGD2</accession>
<dbReference type="Pfam" id="PF13416">
    <property type="entry name" value="SBP_bac_8"/>
    <property type="match status" value="1"/>
</dbReference>
<dbReference type="Gene3D" id="3.40.190.10">
    <property type="entry name" value="Periplasmic binding protein-like II"/>
    <property type="match status" value="2"/>
</dbReference>
<name>A0A418IGD2_9STAP</name>
<keyword evidence="4" id="KW-0574">Periplasm</keyword>
<comment type="subcellular location">
    <subcellularLocation>
        <location evidence="1">Periplasm</location>
    </subcellularLocation>
</comment>
<dbReference type="PIRSF" id="PIRSF019574">
    <property type="entry name" value="Periplasmic_polyamine_BP"/>
    <property type="match status" value="1"/>
</dbReference>
<evidence type="ECO:0000313" key="6">
    <source>
        <dbReference type="EMBL" id="RIN01430.1"/>
    </source>
</evidence>
<dbReference type="RefSeq" id="WP_039069769.1">
    <property type="nucleotide sequence ID" value="NZ_CP068712.1"/>
</dbReference>
<dbReference type="CDD" id="cd13590">
    <property type="entry name" value="PBP2_PotD_PotF_like"/>
    <property type="match status" value="1"/>
</dbReference>